<name>A0A0F9FC66_9ZZZZ</name>
<dbReference type="EMBL" id="LAZR01024173">
    <property type="protein sequence ID" value="KKL76056.1"/>
    <property type="molecule type" value="Genomic_DNA"/>
</dbReference>
<gene>
    <name evidence="1" type="ORF">LCGC14_2048710</name>
</gene>
<proteinExistence type="predicted"/>
<organism evidence="1">
    <name type="scientific">marine sediment metagenome</name>
    <dbReference type="NCBI Taxonomy" id="412755"/>
    <lineage>
        <taxon>unclassified sequences</taxon>
        <taxon>metagenomes</taxon>
        <taxon>ecological metagenomes</taxon>
    </lineage>
</organism>
<evidence type="ECO:0000313" key="1">
    <source>
        <dbReference type="EMBL" id="KKL76056.1"/>
    </source>
</evidence>
<accession>A0A0F9FC66</accession>
<dbReference type="AlphaFoldDB" id="A0A0F9FC66"/>
<sequence length="92" mass="9642">MSDAFAELNEHNDAGTPLALGAPGVFAKWVSTNIGFHRTIGNANDQGAAPGNGLIALSPGNVLDLRFNSSVNNTTLDLFHITLVVKSILRAL</sequence>
<comment type="caution">
    <text evidence="1">The sequence shown here is derived from an EMBL/GenBank/DDBJ whole genome shotgun (WGS) entry which is preliminary data.</text>
</comment>
<reference evidence="1" key="1">
    <citation type="journal article" date="2015" name="Nature">
        <title>Complex archaea that bridge the gap between prokaryotes and eukaryotes.</title>
        <authorList>
            <person name="Spang A."/>
            <person name="Saw J.H."/>
            <person name="Jorgensen S.L."/>
            <person name="Zaremba-Niedzwiedzka K."/>
            <person name="Martijn J."/>
            <person name="Lind A.E."/>
            <person name="van Eijk R."/>
            <person name="Schleper C."/>
            <person name="Guy L."/>
            <person name="Ettema T.J."/>
        </authorList>
    </citation>
    <scope>NUCLEOTIDE SEQUENCE</scope>
</reference>
<protein>
    <submittedName>
        <fullName evidence="1">Uncharacterized protein</fullName>
    </submittedName>
</protein>